<protein>
    <submittedName>
        <fullName evidence="1">Uncharacterized protein</fullName>
    </submittedName>
</protein>
<sequence>MAVQPYKQMVKSMKTAEWIYTLLTNGVFIVEFIKGRRLQRYREYGRPRNADPIWSHPSLTEEVFIDMLKLENQLPFLVISKLADEWFKPQVWMDGEKHENNRMDLYAFDRWCIHSGTYKGQKTSAIWVIWETIESRSGLVISEPEEVFIDMLKLKNKLPFLVISTLANEWFEPQGRRLQRYREYGRPRNADPIWSHPSLTEEVFIDMLNLENQLPFLVISTLVDEWFEPQTHKDFTETRVVCDLTIDDLSKHISTSSVDIVTMRAFYFSNDFLTSLFKEKGFDVEELDLCCKQIENRSRELVMNRRWVQAVFRVTDGLNSSSCNEASVKVDLFGQESAKPEAAENALEESVKNFELGLYESMASEMYGISSPEGNEVNPRGCSLKIRVLSKEYQHTCKSTGLMLWESARLIADVLARNPTIVAGKRMLELGCGCGGICSMVVARSADLMVATEGDPKALELLNRNVTSNLNPPFVDKLVRKRLEWGNRDHMEVILWMDVTYVPEAILPLFATAKELISSSNNDI</sequence>
<dbReference type="Proteomes" id="UP000323000">
    <property type="component" value="Chromosome 5"/>
</dbReference>
<reference evidence="2" key="1">
    <citation type="journal article" date="2019" name="Gigascience">
        <title>De novo genome assembly of the endangered Acer yangbiense, a plant species with extremely small populations endemic to Yunnan Province, China.</title>
        <authorList>
            <person name="Yang J."/>
            <person name="Wariss H.M."/>
            <person name="Tao L."/>
            <person name="Zhang R."/>
            <person name="Yun Q."/>
            <person name="Hollingsworth P."/>
            <person name="Dao Z."/>
            <person name="Luo G."/>
            <person name="Guo H."/>
            <person name="Ma Y."/>
            <person name="Sun W."/>
        </authorList>
    </citation>
    <scope>NUCLEOTIDE SEQUENCE [LARGE SCALE GENOMIC DNA]</scope>
    <source>
        <strain evidence="2">cv. Malutang</strain>
    </source>
</reference>
<proteinExistence type="predicted"/>
<comment type="caution">
    <text evidence="1">The sequence shown here is derived from an EMBL/GenBank/DDBJ whole genome shotgun (WGS) entry which is preliminary data.</text>
</comment>
<organism evidence="1 2">
    <name type="scientific">Acer yangbiense</name>
    <dbReference type="NCBI Taxonomy" id="1000413"/>
    <lineage>
        <taxon>Eukaryota</taxon>
        <taxon>Viridiplantae</taxon>
        <taxon>Streptophyta</taxon>
        <taxon>Embryophyta</taxon>
        <taxon>Tracheophyta</taxon>
        <taxon>Spermatophyta</taxon>
        <taxon>Magnoliopsida</taxon>
        <taxon>eudicotyledons</taxon>
        <taxon>Gunneridae</taxon>
        <taxon>Pentapetalae</taxon>
        <taxon>rosids</taxon>
        <taxon>malvids</taxon>
        <taxon>Sapindales</taxon>
        <taxon>Sapindaceae</taxon>
        <taxon>Hippocastanoideae</taxon>
        <taxon>Acereae</taxon>
        <taxon>Acer</taxon>
    </lineage>
</organism>
<dbReference type="AlphaFoldDB" id="A0A5C7HXK3"/>
<dbReference type="Gene3D" id="3.40.50.150">
    <property type="entry name" value="Vaccinia Virus protein VP39"/>
    <property type="match status" value="1"/>
</dbReference>
<dbReference type="OrthoDB" id="417697at2759"/>
<dbReference type="InterPro" id="IPR019410">
    <property type="entry name" value="Methyltransf_16"/>
</dbReference>
<dbReference type="SUPFAM" id="SSF53335">
    <property type="entry name" value="S-adenosyl-L-methionine-dependent methyltransferases"/>
    <property type="match status" value="1"/>
</dbReference>
<dbReference type="InterPro" id="IPR029063">
    <property type="entry name" value="SAM-dependent_MTases_sf"/>
</dbReference>
<gene>
    <name evidence="1" type="ORF">EZV62_013226</name>
</gene>
<dbReference type="InterPro" id="IPR004158">
    <property type="entry name" value="DUF247_pln"/>
</dbReference>
<dbReference type="Pfam" id="PF10294">
    <property type="entry name" value="Methyltransf_16"/>
    <property type="match status" value="1"/>
</dbReference>
<dbReference type="Pfam" id="PF03140">
    <property type="entry name" value="DUF247"/>
    <property type="match status" value="2"/>
</dbReference>
<dbReference type="CDD" id="cd02440">
    <property type="entry name" value="AdoMet_MTases"/>
    <property type="match status" value="1"/>
</dbReference>
<keyword evidence="2" id="KW-1185">Reference proteome</keyword>
<dbReference type="EMBL" id="VAHF01000005">
    <property type="protein sequence ID" value="TXG61863.1"/>
    <property type="molecule type" value="Genomic_DNA"/>
</dbReference>
<dbReference type="PANTHER" id="PTHR31170">
    <property type="entry name" value="BNAC04G53230D PROTEIN"/>
    <property type="match status" value="1"/>
</dbReference>
<evidence type="ECO:0000313" key="1">
    <source>
        <dbReference type="EMBL" id="TXG61863.1"/>
    </source>
</evidence>
<accession>A0A5C7HXK3</accession>
<evidence type="ECO:0000313" key="2">
    <source>
        <dbReference type="Proteomes" id="UP000323000"/>
    </source>
</evidence>
<name>A0A5C7HXK3_9ROSI</name>